<dbReference type="Pfam" id="PF05699">
    <property type="entry name" value="Dimer_Tnp_hAT"/>
    <property type="match status" value="1"/>
</dbReference>
<dbReference type="EMBL" id="CAJOBQ010002634">
    <property type="protein sequence ID" value="CAF4571164.1"/>
    <property type="molecule type" value="Genomic_DNA"/>
</dbReference>
<feature type="domain" description="HAT C-terminal dimerisation" evidence="1">
    <location>
        <begin position="32"/>
        <end position="93"/>
    </location>
</feature>
<dbReference type="InterPro" id="IPR052958">
    <property type="entry name" value="IFN-induced_PKR_regulator"/>
</dbReference>
<evidence type="ECO:0000313" key="3">
    <source>
        <dbReference type="EMBL" id="CAF4571164.1"/>
    </source>
</evidence>
<dbReference type="Proteomes" id="UP000663862">
    <property type="component" value="Unassembled WGS sequence"/>
</dbReference>
<dbReference type="Proteomes" id="UP000663869">
    <property type="component" value="Unassembled WGS sequence"/>
</dbReference>
<proteinExistence type="predicted"/>
<dbReference type="PANTHER" id="PTHR46289">
    <property type="entry name" value="52 KDA REPRESSOR OF THE INHIBITOR OF THE PROTEIN KINASE-LIKE PROTEIN-RELATED"/>
    <property type="match status" value="1"/>
</dbReference>
<evidence type="ECO:0000313" key="4">
    <source>
        <dbReference type="EMBL" id="CAF4840251.1"/>
    </source>
</evidence>
<dbReference type="GO" id="GO:0046983">
    <property type="term" value="F:protein dimerization activity"/>
    <property type="evidence" value="ECO:0007669"/>
    <property type="project" value="InterPro"/>
</dbReference>
<dbReference type="Proteomes" id="UP000663838">
    <property type="component" value="Unassembled WGS sequence"/>
</dbReference>
<reference evidence="3" key="1">
    <citation type="submission" date="2021-02" db="EMBL/GenBank/DDBJ databases">
        <authorList>
            <person name="Nowell W R."/>
        </authorList>
    </citation>
    <scope>NUCLEOTIDE SEQUENCE</scope>
</reference>
<dbReference type="AlphaFoldDB" id="A0A821A0X9"/>
<dbReference type="EMBL" id="CAJOBS010002940">
    <property type="protein sequence ID" value="CAF4840251.1"/>
    <property type="molecule type" value="Genomic_DNA"/>
</dbReference>
<name>A0A821A0X9_9BILA</name>
<evidence type="ECO:0000259" key="1">
    <source>
        <dbReference type="Pfam" id="PF05699"/>
    </source>
</evidence>
<dbReference type="InterPro" id="IPR008906">
    <property type="entry name" value="HATC_C_dom"/>
</dbReference>
<organism evidence="3 5">
    <name type="scientific">Rotaria socialis</name>
    <dbReference type="NCBI Taxonomy" id="392032"/>
    <lineage>
        <taxon>Eukaryota</taxon>
        <taxon>Metazoa</taxon>
        <taxon>Spiralia</taxon>
        <taxon>Gnathifera</taxon>
        <taxon>Rotifera</taxon>
        <taxon>Eurotatoria</taxon>
        <taxon>Bdelloidea</taxon>
        <taxon>Philodinida</taxon>
        <taxon>Philodinidae</taxon>
        <taxon>Rotaria</taxon>
    </lineage>
</organism>
<protein>
    <recommendedName>
        <fullName evidence="1">HAT C-terminal dimerisation domain-containing protein</fullName>
    </recommendedName>
</protein>
<evidence type="ECO:0000313" key="5">
    <source>
        <dbReference type="Proteomes" id="UP000663862"/>
    </source>
</evidence>
<dbReference type="EMBL" id="CAJNYU010003233">
    <property type="protein sequence ID" value="CAF3654265.1"/>
    <property type="molecule type" value="Genomic_DNA"/>
</dbReference>
<dbReference type="InterPro" id="IPR012337">
    <property type="entry name" value="RNaseH-like_sf"/>
</dbReference>
<accession>A0A821A0X9</accession>
<dbReference type="PANTHER" id="PTHR46289:SF14">
    <property type="entry name" value="DUF4371 DOMAIN-CONTAINING PROTEIN"/>
    <property type="match status" value="1"/>
</dbReference>
<comment type="caution">
    <text evidence="3">The sequence shown here is derived from an EMBL/GenBank/DDBJ whole genome shotgun (WGS) entry which is preliminary data.</text>
</comment>
<evidence type="ECO:0000313" key="2">
    <source>
        <dbReference type="EMBL" id="CAF3654265.1"/>
    </source>
</evidence>
<gene>
    <name evidence="2" type="ORF">FME351_LOCUS24679</name>
    <name evidence="4" type="ORF">TOA249_LOCUS26009</name>
    <name evidence="3" type="ORF">TSG867_LOCUS25967</name>
</gene>
<dbReference type="SUPFAM" id="SSF53098">
    <property type="entry name" value="Ribonuclease H-like"/>
    <property type="match status" value="1"/>
</dbReference>
<sequence length="175" mass="20328">MHPSALKNEFAVIKSMLQSKTINEMIEFLNELFPFSNAFPQTLEMIKDAITMPISQATCERSFSQMKIIKNYLRNSMTDTRLSDLTILAVERDFDINYERSVDIRSYDSHLRHRIGSESSQNVMKKKVRFHESPIEIHSYSSCPARHSRPKIEYNIHSSERKSISHGPSSIMENE</sequence>